<evidence type="ECO:0000313" key="2">
    <source>
        <dbReference type="EMBL" id="KAK3915652.1"/>
    </source>
</evidence>
<evidence type="ECO:0000313" key="3">
    <source>
        <dbReference type="Proteomes" id="UP001219518"/>
    </source>
</evidence>
<proteinExistence type="predicted"/>
<feature type="non-terminal residue" evidence="2">
    <location>
        <position position="129"/>
    </location>
</feature>
<reference evidence="2" key="1">
    <citation type="submission" date="2021-07" db="EMBL/GenBank/DDBJ databases">
        <authorList>
            <person name="Catto M.A."/>
            <person name="Jacobson A."/>
            <person name="Kennedy G."/>
            <person name="Labadie P."/>
            <person name="Hunt B.G."/>
            <person name="Srinivasan R."/>
        </authorList>
    </citation>
    <scope>NUCLEOTIDE SEQUENCE</scope>
    <source>
        <strain evidence="2">PL_HMW_Pooled</strain>
        <tissue evidence="2">Head</tissue>
    </source>
</reference>
<feature type="compositionally biased region" description="Basic residues" evidence="1">
    <location>
        <begin position="120"/>
        <end position="129"/>
    </location>
</feature>
<organism evidence="2 3">
    <name type="scientific">Frankliniella fusca</name>
    <dbReference type="NCBI Taxonomy" id="407009"/>
    <lineage>
        <taxon>Eukaryota</taxon>
        <taxon>Metazoa</taxon>
        <taxon>Ecdysozoa</taxon>
        <taxon>Arthropoda</taxon>
        <taxon>Hexapoda</taxon>
        <taxon>Insecta</taxon>
        <taxon>Pterygota</taxon>
        <taxon>Neoptera</taxon>
        <taxon>Paraneoptera</taxon>
        <taxon>Thysanoptera</taxon>
        <taxon>Terebrantia</taxon>
        <taxon>Thripoidea</taxon>
        <taxon>Thripidae</taxon>
        <taxon>Frankliniella</taxon>
    </lineage>
</organism>
<keyword evidence="3" id="KW-1185">Reference proteome</keyword>
<evidence type="ECO:0000256" key="1">
    <source>
        <dbReference type="SAM" id="MobiDB-lite"/>
    </source>
</evidence>
<name>A0AAE1LEY6_9NEOP</name>
<sequence length="129" mass="14631">MPQLWKTLKTWKTQGEKSYQGKQEKLREKLLHCNIRYQHSKVHFSALKVTGKHLEVFNSDVELLDGQVEQFYCTAYVTQSASWAVGYDGVPALRSRARRGGSEVTYSSPSPKVPGSTPSGRRKRTVQDT</sequence>
<dbReference type="AlphaFoldDB" id="A0AAE1LEY6"/>
<feature type="region of interest" description="Disordered" evidence="1">
    <location>
        <begin position="98"/>
        <end position="129"/>
    </location>
</feature>
<accession>A0AAE1LEY6</accession>
<gene>
    <name evidence="2" type="ORF">KUF71_024795</name>
</gene>
<dbReference type="EMBL" id="JAHWGI010000444">
    <property type="protein sequence ID" value="KAK3915652.1"/>
    <property type="molecule type" value="Genomic_DNA"/>
</dbReference>
<protein>
    <submittedName>
        <fullName evidence="2">tRNA N6-adenosine threonylcarbamoyltransferase</fullName>
    </submittedName>
</protein>
<reference evidence="2" key="2">
    <citation type="journal article" date="2023" name="BMC Genomics">
        <title>Pest status, molecular evolution, and epigenetic factors derived from the genome assembly of Frankliniella fusca, a thysanopteran phytovirus vector.</title>
        <authorList>
            <person name="Catto M.A."/>
            <person name="Labadie P.E."/>
            <person name="Jacobson A.L."/>
            <person name="Kennedy G.G."/>
            <person name="Srinivasan R."/>
            <person name="Hunt B.G."/>
        </authorList>
    </citation>
    <scope>NUCLEOTIDE SEQUENCE</scope>
    <source>
        <strain evidence="2">PL_HMW_Pooled</strain>
    </source>
</reference>
<dbReference type="Proteomes" id="UP001219518">
    <property type="component" value="Unassembled WGS sequence"/>
</dbReference>
<comment type="caution">
    <text evidence="2">The sequence shown here is derived from an EMBL/GenBank/DDBJ whole genome shotgun (WGS) entry which is preliminary data.</text>
</comment>